<organism evidence="1 2">
    <name type="scientific">Kitasatospora paracochleata</name>
    <dbReference type="NCBI Taxonomy" id="58354"/>
    <lineage>
        <taxon>Bacteria</taxon>
        <taxon>Bacillati</taxon>
        <taxon>Actinomycetota</taxon>
        <taxon>Actinomycetes</taxon>
        <taxon>Kitasatosporales</taxon>
        <taxon>Streptomycetaceae</taxon>
        <taxon>Kitasatospora</taxon>
    </lineage>
</organism>
<gene>
    <name evidence="1" type="ORF">FHR36_000878</name>
</gene>
<evidence type="ECO:0008006" key="3">
    <source>
        <dbReference type="Google" id="ProtNLM"/>
    </source>
</evidence>
<comment type="caution">
    <text evidence="1">The sequence shown here is derived from an EMBL/GenBank/DDBJ whole genome shotgun (WGS) entry which is preliminary data.</text>
</comment>
<reference evidence="1 2" key="1">
    <citation type="submission" date="2022-06" db="EMBL/GenBank/DDBJ databases">
        <title>Sequencing the genomes of 1000 actinobacteria strains.</title>
        <authorList>
            <person name="Klenk H.-P."/>
        </authorList>
    </citation>
    <scope>NUCLEOTIDE SEQUENCE [LARGE SCALE GENOMIC DNA]</scope>
    <source>
        <strain evidence="1 2">DSM 41656</strain>
    </source>
</reference>
<keyword evidence="2" id="KW-1185">Reference proteome</keyword>
<name>A0ABT1IS97_9ACTN</name>
<dbReference type="Proteomes" id="UP001206483">
    <property type="component" value="Unassembled WGS sequence"/>
</dbReference>
<evidence type="ECO:0000313" key="1">
    <source>
        <dbReference type="EMBL" id="MCP2307786.1"/>
    </source>
</evidence>
<proteinExistence type="predicted"/>
<sequence length="265" mass="29904">MQKRPLLDIPDSVTRSAADFYEQHLAIMLQYSIGEMIIGSHERFVVSAGKALATDGMSPAEVFPEAFAELEALKGYIEETRPSRLEVALSRTVENFLSYVSDILTEAIIARPDLLRTQEQVTLEEVLNHQSIEDFVRWAAERRVSQLSFKGLDEIASYVEKRLGMKLQSSDGDWDTLTQSIAVRNIIVHRRSIADERFLWAMKGETEVKLGEKFQVPREALAQTMKCAMKIVRGFDARVAEKFDILLLSSADQEWYEKVGGAAGD</sequence>
<accession>A0ABT1IS97</accession>
<dbReference type="EMBL" id="JAMZDX010000001">
    <property type="protein sequence ID" value="MCP2307786.1"/>
    <property type="molecule type" value="Genomic_DNA"/>
</dbReference>
<dbReference type="RefSeq" id="WP_253793913.1">
    <property type="nucleotide sequence ID" value="NZ_BAAAUB010000058.1"/>
</dbReference>
<evidence type="ECO:0000313" key="2">
    <source>
        <dbReference type="Proteomes" id="UP001206483"/>
    </source>
</evidence>
<protein>
    <recommendedName>
        <fullName evidence="3">RiboL-PSP-HEPN domain-containing protein</fullName>
    </recommendedName>
</protein>